<dbReference type="EMBL" id="WKFB01000250">
    <property type="protein sequence ID" value="KAF6729870.1"/>
    <property type="molecule type" value="Genomic_DNA"/>
</dbReference>
<sequence>MKAGAKDDIIAGEECIIKGLCIYLDEDPENIYVKEVEWSINIFNISAEETM</sequence>
<feature type="non-terminal residue" evidence="1">
    <location>
        <position position="1"/>
    </location>
</feature>
<evidence type="ECO:0000313" key="2">
    <source>
        <dbReference type="Proteomes" id="UP000646548"/>
    </source>
</evidence>
<organism evidence="1 2">
    <name type="scientific">Oryzias melastigma</name>
    <name type="common">Marine medaka</name>
    <dbReference type="NCBI Taxonomy" id="30732"/>
    <lineage>
        <taxon>Eukaryota</taxon>
        <taxon>Metazoa</taxon>
        <taxon>Chordata</taxon>
        <taxon>Craniata</taxon>
        <taxon>Vertebrata</taxon>
        <taxon>Euteleostomi</taxon>
        <taxon>Actinopterygii</taxon>
        <taxon>Neopterygii</taxon>
        <taxon>Teleostei</taxon>
        <taxon>Neoteleostei</taxon>
        <taxon>Acanthomorphata</taxon>
        <taxon>Ovalentaria</taxon>
        <taxon>Atherinomorphae</taxon>
        <taxon>Beloniformes</taxon>
        <taxon>Adrianichthyidae</taxon>
        <taxon>Oryziinae</taxon>
        <taxon>Oryzias</taxon>
    </lineage>
</organism>
<protein>
    <submittedName>
        <fullName evidence="1">Uncharacterized protein</fullName>
    </submittedName>
</protein>
<reference evidence="1" key="1">
    <citation type="journal article" name="BMC Genomics">
        <title>Long-read sequencing and de novo genome assembly of marine medaka (Oryzias melastigma).</title>
        <authorList>
            <person name="Liang P."/>
            <person name="Saqib H.S.A."/>
            <person name="Ni X."/>
            <person name="Shen Y."/>
        </authorList>
    </citation>
    <scope>NUCLEOTIDE SEQUENCE</scope>
    <source>
        <strain evidence="1">Bigg-433</strain>
    </source>
</reference>
<evidence type="ECO:0000313" key="1">
    <source>
        <dbReference type="EMBL" id="KAF6729870.1"/>
    </source>
</evidence>
<name>A0A834CNA8_ORYME</name>
<proteinExistence type="predicted"/>
<dbReference type="Proteomes" id="UP000646548">
    <property type="component" value="Unassembled WGS sequence"/>
</dbReference>
<comment type="caution">
    <text evidence="1">The sequence shown here is derived from an EMBL/GenBank/DDBJ whole genome shotgun (WGS) entry which is preliminary data.</text>
</comment>
<dbReference type="AlphaFoldDB" id="A0A834CNA8"/>
<accession>A0A834CNA8</accession>
<gene>
    <name evidence="1" type="ORF">FQA47_019799</name>
</gene>